<evidence type="ECO:0000313" key="6">
    <source>
        <dbReference type="EMBL" id="KGB76283.1"/>
    </source>
</evidence>
<feature type="active site" description="Charge relay system" evidence="5">
    <location>
        <position position="358"/>
    </location>
</feature>
<dbReference type="OrthoDB" id="2363873at2759"/>
<dbReference type="SUPFAM" id="SSF53474">
    <property type="entry name" value="alpha/beta-Hydrolases"/>
    <property type="match status" value="1"/>
</dbReference>
<sequence length="438" mass="47981">MILPPILTASLPSPPGPHAVGYTFLTHPPLSPFFHPSPALKSTGKPAFRIEEIGYCLFYPTLSGGKEGKGWVNWVPEPFWGVIKGYEGFLGGKGGMSWLVKPLGYIAGRLQMPLYPRAPLNPTDKPYPLLIFSHGLAGTRHTYSQFCAALASEGYVVLAVEHRDGSGPAVVLPPVESKESRVLYYTGVDDISWAEGEEHPVTHARTLQLDIRTREVYEAYHSFKRLLSHEGDLSIKIEGLEGDVRQGWIDNMKGKVDFDDLKLTGHSFGGGTVLHLLQTPPPSTLLPSLPAKQAIALDPWLEPLPTPSDILQPAPSSSLPPTLVINSAGFTEWPEHWEKLVDMMKGKGILVTMIGIGHQSFSDFPLLSPRGYSHAHSMIVKIHELSTAFLNRKLLRGTALAGKMPDKGDYERDEDGVKIKGKAAMKDGDVLLHLADKE</sequence>
<accession>A0A095EFW8</accession>
<keyword evidence="2 4" id="KW-0442">Lipid degradation</keyword>
<dbReference type="GeneID" id="88178495"/>
<reference evidence="6 7" key="1">
    <citation type="journal article" date="2011" name="MBio">
        <title>Genome variation in Cryptococcus gattii, an emerging pathogen of immunocompetent hosts.</title>
        <authorList>
            <person name="D'Souza C.A."/>
            <person name="Kronstad J.W."/>
            <person name="Taylor G."/>
            <person name="Warren R."/>
            <person name="Yuen M."/>
            <person name="Hu G."/>
            <person name="Jung W.H."/>
            <person name="Sham A."/>
            <person name="Kidd S.E."/>
            <person name="Tangen K."/>
            <person name="Lee N."/>
            <person name="Zeilmaker T."/>
            <person name="Sawkins J."/>
            <person name="McVicker G."/>
            <person name="Shah S."/>
            <person name="Gnerre S."/>
            <person name="Griggs A."/>
            <person name="Zeng Q."/>
            <person name="Bartlett K."/>
            <person name="Li W."/>
            <person name="Wang X."/>
            <person name="Heitman J."/>
            <person name="Stajich J.E."/>
            <person name="Fraser J.A."/>
            <person name="Meyer W."/>
            <person name="Carter D."/>
            <person name="Schein J."/>
            <person name="Krzywinski M."/>
            <person name="Kwon-Chung K.J."/>
            <person name="Varma A."/>
            <person name="Wang J."/>
            <person name="Brunham R."/>
            <person name="Fyfe M."/>
            <person name="Ouellette B.F."/>
            <person name="Siddiqui A."/>
            <person name="Marra M."/>
            <person name="Jones S."/>
            <person name="Holt R."/>
            <person name="Birren B.W."/>
            <person name="Galagan J.E."/>
            <person name="Cuomo C.A."/>
        </authorList>
    </citation>
    <scope>NUCLEOTIDE SEQUENCE [LARGE SCALE GENOMIC DNA]</scope>
    <source>
        <strain evidence="6 7">R265</strain>
    </source>
</reference>
<dbReference type="InterPro" id="IPR016715">
    <property type="entry name" value="PAF_acetylhydro_eukaryote"/>
</dbReference>
<dbReference type="VEuPathDB" id="FungiDB:CNBG_2121"/>
<dbReference type="PANTHER" id="PTHR10272">
    <property type="entry name" value="PLATELET-ACTIVATING FACTOR ACETYLHYDROLASE"/>
    <property type="match status" value="1"/>
</dbReference>
<keyword evidence="1 4" id="KW-0378">Hydrolase</keyword>
<dbReference type="KEGG" id="cdeu:CNBG_2121"/>
<dbReference type="EC" id="3.1.1.47" evidence="4"/>
<organism evidence="6 7">
    <name type="scientific">Cryptococcus deuterogattii (strain R265)</name>
    <name type="common">Cryptococcus gattii VGII (strain R265)</name>
    <dbReference type="NCBI Taxonomy" id="294750"/>
    <lineage>
        <taxon>Eukaryota</taxon>
        <taxon>Fungi</taxon>
        <taxon>Dikarya</taxon>
        <taxon>Basidiomycota</taxon>
        <taxon>Agaricomycotina</taxon>
        <taxon>Tremellomycetes</taxon>
        <taxon>Tremellales</taxon>
        <taxon>Cryptococcaceae</taxon>
        <taxon>Cryptococcus</taxon>
        <taxon>Cryptococcus gattii species complex</taxon>
    </lineage>
</organism>
<evidence type="ECO:0000313" key="7">
    <source>
        <dbReference type="Proteomes" id="UP000029445"/>
    </source>
</evidence>
<evidence type="ECO:0000256" key="4">
    <source>
        <dbReference type="PIRNR" id="PIRNR018169"/>
    </source>
</evidence>
<dbReference type="InterPro" id="IPR029058">
    <property type="entry name" value="AB_hydrolase_fold"/>
</dbReference>
<dbReference type="GO" id="GO:0003847">
    <property type="term" value="F:1-alkyl-2-acetylglycerophosphocholine esterase activity"/>
    <property type="evidence" value="ECO:0007669"/>
    <property type="project" value="UniProtKB-UniRule"/>
</dbReference>
<comment type="catalytic activity">
    <reaction evidence="4">
        <text>a 1-O-alkyl-2-acetyl-sn-glycero-3-phosphocholine + H2O = a 1-O-alkyl-sn-glycero-3-phosphocholine + acetate + H(+)</text>
        <dbReference type="Rhea" id="RHEA:17777"/>
        <dbReference type="ChEBI" id="CHEBI:15377"/>
        <dbReference type="ChEBI" id="CHEBI:15378"/>
        <dbReference type="ChEBI" id="CHEBI:30089"/>
        <dbReference type="ChEBI" id="CHEBI:30909"/>
        <dbReference type="ChEBI" id="CHEBI:36707"/>
        <dbReference type="EC" id="3.1.1.47"/>
    </reaction>
</comment>
<comment type="similarity">
    <text evidence="4">Belongs to the serine esterase family.</text>
</comment>
<dbReference type="PIRSF" id="PIRSF018169">
    <property type="entry name" value="PAF_acetylhydrolase"/>
    <property type="match status" value="1"/>
</dbReference>
<evidence type="ECO:0000256" key="3">
    <source>
        <dbReference type="ARBA" id="ARBA00023098"/>
    </source>
</evidence>
<dbReference type="Gene3D" id="3.40.50.1820">
    <property type="entry name" value="alpha/beta hydrolase"/>
    <property type="match status" value="1"/>
</dbReference>
<evidence type="ECO:0000256" key="2">
    <source>
        <dbReference type="ARBA" id="ARBA00022963"/>
    </source>
</evidence>
<dbReference type="Pfam" id="PF03403">
    <property type="entry name" value="PAF-AH_p_II"/>
    <property type="match status" value="1"/>
</dbReference>
<dbReference type="GO" id="GO:0016042">
    <property type="term" value="P:lipid catabolic process"/>
    <property type="evidence" value="ECO:0007669"/>
    <property type="project" value="UniProtKB-KW"/>
</dbReference>
<evidence type="ECO:0000256" key="1">
    <source>
        <dbReference type="ARBA" id="ARBA00022801"/>
    </source>
</evidence>
<name>A0A095EFW8_CRYD2</name>
<evidence type="ECO:0000256" key="5">
    <source>
        <dbReference type="PIRSR" id="PIRSR018169-1"/>
    </source>
</evidence>
<dbReference type="HOGENOM" id="CLU_022501_4_1_1"/>
<dbReference type="EMBL" id="CP025765">
    <property type="protein sequence ID" value="KGB76283.1"/>
    <property type="molecule type" value="Genomic_DNA"/>
</dbReference>
<feature type="active site" description="Charge relay system" evidence="5">
    <location>
        <position position="298"/>
    </location>
</feature>
<gene>
    <name evidence="6" type="ORF">CNBG_2121</name>
</gene>
<keyword evidence="3 4" id="KW-0443">Lipid metabolism</keyword>
<dbReference type="AlphaFoldDB" id="A0A095EFW8"/>
<feature type="active site" description="Nucleophile" evidence="5">
    <location>
        <position position="267"/>
    </location>
</feature>
<dbReference type="PANTHER" id="PTHR10272:SF0">
    <property type="entry name" value="PLATELET-ACTIVATING FACTOR ACETYLHYDROLASE"/>
    <property type="match status" value="1"/>
</dbReference>
<keyword evidence="7" id="KW-1185">Reference proteome</keyword>
<reference evidence="6 7" key="2">
    <citation type="journal article" date="2018" name="Proc. Natl. Acad. Sci.">
        <title>RNAi is a critical determinant of centromere evolution in closely related fungi.</title>
        <authorList>
            <person name="Yadav V."/>
            <person name="Sun S."/>
            <person name="Billmyre R.B."/>
            <person name="Thimmappa B.C."/>
            <person name="Shea T."/>
            <person name="Lintner R."/>
            <person name="Bakkeren G."/>
            <person name="Cuomo C.A."/>
            <person name="Heitman J."/>
            <person name="Sanyal K."/>
        </authorList>
    </citation>
    <scope>NUCLEOTIDE SEQUENCE [LARGE SCALE GENOMIC DNA]</scope>
    <source>
        <strain evidence="6 7">R265</strain>
    </source>
</reference>
<dbReference type="STRING" id="294750.A0A095EFW8"/>
<protein>
    <recommendedName>
        <fullName evidence="4">Putative phospholipase</fullName>
        <ecNumber evidence="4">3.1.1.47</ecNumber>
    </recommendedName>
</protein>
<dbReference type="RefSeq" id="XP_062882176.1">
    <property type="nucleotide sequence ID" value="XM_063026221.1"/>
</dbReference>
<dbReference type="Proteomes" id="UP000029445">
    <property type="component" value="Chromosome 7"/>
</dbReference>
<proteinExistence type="inferred from homology"/>
<dbReference type="OMA" id="EAFMHWK"/>